<evidence type="ECO:0000313" key="3">
    <source>
        <dbReference type="Proteomes" id="UP000831327"/>
    </source>
</evidence>
<proteinExistence type="predicted"/>
<dbReference type="RefSeq" id="WP_244457731.1">
    <property type="nucleotide sequence ID" value="NZ_AP025637.1"/>
</dbReference>
<feature type="signal peptide" evidence="1">
    <location>
        <begin position="1"/>
        <end position="27"/>
    </location>
</feature>
<organism evidence="2 3">
    <name type="scientific">Roseomonas fluvialis</name>
    <dbReference type="NCBI Taxonomy" id="1750527"/>
    <lineage>
        <taxon>Bacteria</taxon>
        <taxon>Pseudomonadati</taxon>
        <taxon>Pseudomonadota</taxon>
        <taxon>Alphaproteobacteria</taxon>
        <taxon>Acetobacterales</taxon>
        <taxon>Roseomonadaceae</taxon>
        <taxon>Roseomonas</taxon>
    </lineage>
</organism>
<keyword evidence="3" id="KW-1185">Reference proteome</keyword>
<sequence>MPVHVLSWRRTAPLLATLVLLGACDQAAGIAGGAANQAAGVAGGAAGRAASGAVAGAVGGPAGQVAGAAAGAAASPAAAQLAQMTAAAGQNAWDSIAATQLAACTGDADKDCAEAQALRARACRRQAASAARDQRTGLLDCAVSAGQAALAAGGANTQAQRNGWREELLAALFDRRAITPRAGICPDNDLMRAEADTLLRDAPGNSSARFYGGSARLVGVSVSCGADDQRCADLAQAVRLLTPPQGDQRWRDTLEGVRTQQRVVVGCPDAA</sequence>
<protein>
    <submittedName>
        <fullName evidence="2">Uncharacterized protein</fullName>
    </submittedName>
</protein>
<name>A0ABM7XY15_9PROT</name>
<evidence type="ECO:0000313" key="2">
    <source>
        <dbReference type="EMBL" id="BDG70396.1"/>
    </source>
</evidence>
<accession>A0ABM7XY15</accession>
<dbReference type="Proteomes" id="UP000831327">
    <property type="component" value="Chromosome"/>
</dbReference>
<reference evidence="2 3" key="1">
    <citation type="journal article" date="2016" name="Microbes Environ.">
        <title>Phylogenetically diverse aerobic anoxygenic phototrophic bacteria isolated from epilithic biofilms in Tama river, Japan.</title>
        <authorList>
            <person name="Hirose S."/>
            <person name="Matsuura K."/>
            <person name="Haruta S."/>
        </authorList>
    </citation>
    <scope>NUCLEOTIDE SEQUENCE [LARGE SCALE GENOMIC DNA]</scope>
    <source>
        <strain evidence="2 3">S08</strain>
    </source>
</reference>
<feature type="chain" id="PRO_5046097908" evidence="1">
    <location>
        <begin position="28"/>
        <end position="271"/>
    </location>
</feature>
<evidence type="ECO:0000256" key="1">
    <source>
        <dbReference type="SAM" id="SignalP"/>
    </source>
</evidence>
<keyword evidence="1" id="KW-0732">Signal</keyword>
<gene>
    <name evidence="2" type="ORF">Rmf_03250</name>
</gene>
<dbReference type="EMBL" id="AP025637">
    <property type="protein sequence ID" value="BDG70396.1"/>
    <property type="molecule type" value="Genomic_DNA"/>
</dbReference>